<feature type="region of interest" description="Disordered" evidence="3">
    <location>
        <begin position="109"/>
        <end position="142"/>
    </location>
</feature>
<keyword evidence="2" id="KW-0564">Palmitate</keyword>
<dbReference type="SUPFAM" id="SSF56954">
    <property type="entry name" value="Outer membrane efflux proteins (OEP)"/>
    <property type="match status" value="1"/>
</dbReference>
<keyword evidence="2" id="KW-1134">Transmembrane beta strand</keyword>
<dbReference type="OrthoDB" id="9770517at2"/>
<sequence>MHARHTLHPRRVPLLLATLFALAGCSLAPVYERPAVTTPAAFKEADPALEAAAAARWKAAMPAEDQHRGEWWRLFGDDTLNVLQAEALVANQGLKAAAARLAQARALEGSAHSERMPQVDAGFGPTRQRPSPAAQGLDEDASVSPDTLWRAQVGIAYEVDLFGRVASTVAAAGADTRQQEALLRSVQLALQADVAQGYFLLRELDAEQALFDATVSLRAEALELLRRRFEAGDIGELEVARARTELAATQAEAHGIARRRAAAEHALAILLGRPPAVFDFEPRPLGRITVEVPAGLPSALLERRPDIAAAERAMAAANARIGAAHAAFFPRLTLTGAFGYESAELGDLFQWSSRTFLLGPLVGGMLSLPIFDGGRRPAGLDRARAVYEEEVARYRQTVLEAFREVEDGLAALRLLDARTRAQDEAVAAAERAARLSRLQYREGATSHFEVIDADRSVLQQRRAAVQLDGERARSAVGLIRALGGGWDAERSFSPAAPPPPPGMTETRSARRTR</sequence>
<comment type="caution">
    <text evidence="4">The sequence shown here is derived from an EMBL/GenBank/DDBJ whole genome shotgun (WGS) entry which is preliminary data.</text>
</comment>
<evidence type="ECO:0000256" key="3">
    <source>
        <dbReference type="SAM" id="MobiDB-lite"/>
    </source>
</evidence>
<dbReference type="InterPro" id="IPR003423">
    <property type="entry name" value="OMP_efflux"/>
</dbReference>
<dbReference type="Gene3D" id="1.20.1600.10">
    <property type="entry name" value="Outer membrane efflux proteins (OEP)"/>
    <property type="match status" value="1"/>
</dbReference>
<feature type="region of interest" description="Disordered" evidence="3">
    <location>
        <begin position="489"/>
        <end position="513"/>
    </location>
</feature>
<dbReference type="GO" id="GO:0015562">
    <property type="term" value="F:efflux transmembrane transporter activity"/>
    <property type="evidence" value="ECO:0007669"/>
    <property type="project" value="InterPro"/>
</dbReference>
<dbReference type="NCBIfam" id="TIGR01845">
    <property type="entry name" value="outer_NodT"/>
    <property type="match status" value="1"/>
</dbReference>
<keyword evidence="2" id="KW-0449">Lipoprotein</keyword>
<protein>
    <submittedName>
        <fullName evidence="4">Outer membrane efflux protein</fullName>
    </submittedName>
</protein>
<name>N6Y4Y2_THAL4</name>
<keyword evidence="2" id="KW-0812">Transmembrane</keyword>
<dbReference type="PANTHER" id="PTHR30203">
    <property type="entry name" value="OUTER MEMBRANE CATION EFFLUX PROTEIN"/>
    <property type="match status" value="1"/>
</dbReference>
<evidence type="ECO:0000313" key="5">
    <source>
        <dbReference type="Proteomes" id="UP000013232"/>
    </source>
</evidence>
<dbReference type="PROSITE" id="PS51257">
    <property type="entry name" value="PROKAR_LIPOPROTEIN"/>
    <property type="match status" value="1"/>
</dbReference>
<dbReference type="Pfam" id="PF02321">
    <property type="entry name" value="OEP"/>
    <property type="match status" value="2"/>
</dbReference>
<evidence type="ECO:0000256" key="1">
    <source>
        <dbReference type="ARBA" id="ARBA00007613"/>
    </source>
</evidence>
<dbReference type="EMBL" id="AMXE01000051">
    <property type="protein sequence ID" value="ENO86645.1"/>
    <property type="molecule type" value="Genomic_DNA"/>
</dbReference>
<keyword evidence="2" id="KW-0472">Membrane</keyword>
<gene>
    <name evidence="4" type="ORF">C666_12775</name>
</gene>
<dbReference type="PANTHER" id="PTHR30203:SF33">
    <property type="entry name" value="BLR4455 PROTEIN"/>
    <property type="match status" value="1"/>
</dbReference>
<dbReference type="GO" id="GO:0005886">
    <property type="term" value="C:plasma membrane"/>
    <property type="evidence" value="ECO:0007669"/>
    <property type="project" value="UniProtKB-SubCell"/>
</dbReference>
<dbReference type="Proteomes" id="UP000013232">
    <property type="component" value="Unassembled WGS sequence"/>
</dbReference>
<dbReference type="eggNOG" id="COG1538">
    <property type="taxonomic scope" value="Bacteria"/>
</dbReference>
<dbReference type="STRING" id="1123367.GCA_000621305_00509"/>
<dbReference type="InterPro" id="IPR010131">
    <property type="entry name" value="MdtP/NodT-like"/>
</dbReference>
<comment type="subcellular location">
    <subcellularLocation>
        <location evidence="2">Cell membrane</location>
        <topology evidence="2">Lipid-anchor</topology>
    </subcellularLocation>
</comment>
<evidence type="ECO:0000256" key="2">
    <source>
        <dbReference type="RuleBase" id="RU362097"/>
    </source>
</evidence>
<comment type="similarity">
    <text evidence="1 2">Belongs to the outer membrane factor (OMF) (TC 1.B.17) family.</text>
</comment>
<dbReference type="AlphaFoldDB" id="N6Y4Y2"/>
<reference evidence="4 5" key="1">
    <citation type="submission" date="2012-09" db="EMBL/GenBank/DDBJ databases">
        <title>Draft Genome Sequences of 6 Strains from Genus Thauera.</title>
        <authorList>
            <person name="Liu B."/>
            <person name="Shapleigh J.P."/>
            <person name="Frostegard A.H."/>
        </authorList>
    </citation>
    <scope>NUCLEOTIDE SEQUENCE [LARGE SCALE GENOMIC DNA]</scope>
    <source>
        <strain evidence="5">47Lol / DSM 12138</strain>
    </source>
</reference>
<organism evidence="4 5">
    <name type="scientific">Thauera linaloolentis (strain DSM 12138 / JCM 21573 / CCUG 41526 / CIP 105981 / IAM 15112 / NBRC 102519 / 47Lol)</name>
    <dbReference type="NCBI Taxonomy" id="1123367"/>
    <lineage>
        <taxon>Bacteria</taxon>
        <taxon>Pseudomonadati</taxon>
        <taxon>Pseudomonadota</taxon>
        <taxon>Betaproteobacteria</taxon>
        <taxon>Rhodocyclales</taxon>
        <taxon>Zoogloeaceae</taxon>
        <taxon>Thauera</taxon>
    </lineage>
</organism>
<evidence type="ECO:0000313" key="4">
    <source>
        <dbReference type="EMBL" id="ENO86645.1"/>
    </source>
</evidence>
<proteinExistence type="inferred from homology"/>
<dbReference type="Gene3D" id="2.20.200.10">
    <property type="entry name" value="Outer membrane efflux proteins (OEP)"/>
    <property type="match status" value="1"/>
</dbReference>
<accession>N6Y4Y2</accession>
<keyword evidence="5" id="KW-1185">Reference proteome</keyword>
<dbReference type="RefSeq" id="WP_004339955.1">
    <property type="nucleotide sequence ID" value="NZ_AMXE01000051.1"/>
</dbReference>